<dbReference type="OrthoDB" id="10031946at2759"/>
<dbReference type="PANTHER" id="PTHR31909">
    <property type="entry name" value="CHROMOSOME 20 ORF85 FAMILY MEMBER"/>
    <property type="match status" value="1"/>
</dbReference>
<reference evidence="5" key="1">
    <citation type="submission" date="2021-02" db="EMBL/GenBank/DDBJ databases">
        <authorList>
            <person name="Nowell W R."/>
        </authorList>
    </citation>
    <scope>NUCLEOTIDE SEQUENCE</scope>
</reference>
<dbReference type="EMBL" id="CAJNRF010009680">
    <property type="protein sequence ID" value="CAF2112222.1"/>
    <property type="molecule type" value="Genomic_DNA"/>
</dbReference>
<evidence type="ECO:0000313" key="2">
    <source>
        <dbReference type="EMBL" id="CAF1620200.1"/>
    </source>
</evidence>
<dbReference type="Proteomes" id="UP000663834">
    <property type="component" value="Unassembled WGS sequence"/>
</dbReference>
<dbReference type="Proteomes" id="UP000681720">
    <property type="component" value="Unassembled WGS sequence"/>
</dbReference>
<gene>
    <name evidence="7" type="ORF">BYL167_LOCUS2884</name>
    <name evidence="2" type="ORF">CJN711_LOCUS37795</name>
    <name evidence="9" type="ORF">GIL414_LOCUS4660</name>
    <name evidence="3" type="ORF">KQP761_LOCUS25577</name>
    <name evidence="4" type="ORF">MBJ925_LOCUS9908</name>
    <name evidence="6" type="ORF">OVN521_LOCUS2016</name>
    <name evidence="8" type="ORF">SMN809_LOCUS2049</name>
    <name evidence="5" type="ORF">WKI299_LOCUS22475</name>
</gene>
<evidence type="ECO:0000313" key="11">
    <source>
        <dbReference type="Proteomes" id="UP000663866"/>
    </source>
</evidence>
<dbReference type="EMBL" id="CAJOBH010000527">
    <property type="protein sequence ID" value="CAF3798956.1"/>
    <property type="molecule type" value="Genomic_DNA"/>
</dbReference>
<evidence type="ECO:0000313" key="5">
    <source>
        <dbReference type="EMBL" id="CAF2112222.1"/>
    </source>
</evidence>
<dbReference type="EMBL" id="CAJOBJ010001151">
    <property type="protein sequence ID" value="CAF3864196.1"/>
    <property type="molecule type" value="Genomic_DNA"/>
</dbReference>
<comment type="caution">
    <text evidence="5">The sequence shown here is derived from an EMBL/GenBank/DDBJ whole genome shotgun (WGS) entry which is preliminary data.</text>
</comment>
<accession>A0A816UV11</accession>
<dbReference type="InterPro" id="IPR020339">
    <property type="entry name" value="C20orf85-like"/>
</dbReference>
<dbReference type="EMBL" id="CAJNRE010003915">
    <property type="protein sequence ID" value="CAF2030697.1"/>
    <property type="molecule type" value="Genomic_DNA"/>
</dbReference>
<evidence type="ECO:0000313" key="6">
    <source>
        <dbReference type="EMBL" id="CAF3767026.1"/>
    </source>
</evidence>
<keyword evidence="11" id="KW-1185">Reference proteome</keyword>
<dbReference type="PANTHER" id="PTHR31909:SF3">
    <property type="entry name" value="SIMILAR TO PROTEIN C20ORF85 HOMOLOG"/>
    <property type="match status" value="1"/>
</dbReference>
<feature type="region of interest" description="Disordered" evidence="1">
    <location>
        <begin position="52"/>
        <end position="104"/>
    </location>
</feature>
<proteinExistence type="predicted"/>
<dbReference type="Pfam" id="PF14945">
    <property type="entry name" value="LLC1"/>
    <property type="match status" value="1"/>
</dbReference>
<name>A0A816UV11_9BILA</name>
<organism evidence="5 10">
    <name type="scientific">Rotaria magnacalcarata</name>
    <dbReference type="NCBI Taxonomy" id="392030"/>
    <lineage>
        <taxon>Eukaryota</taxon>
        <taxon>Metazoa</taxon>
        <taxon>Spiralia</taxon>
        <taxon>Gnathifera</taxon>
        <taxon>Rotifera</taxon>
        <taxon>Eurotatoria</taxon>
        <taxon>Bdelloidea</taxon>
        <taxon>Philodinida</taxon>
        <taxon>Philodinidae</taxon>
        <taxon>Rotaria</taxon>
    </lineage>
</organism>
<dbReference type="Proteomes" id="UP000676336">
    <property type="component" value="Unassembled WGS sequence"/>
</dbReference>
<dbReference type="Proteomes" id="UP000663855">
    <property type="component" value="Unassembled WGS sequence"/>
</dbReference>
<dbReference type="Proteomes" id="UP000663824">
    <property type="component" value="Unassembled WGS sequence"/>
</dbReference>
<dbReference type="EMBL" id="CAJOBI010000352">
    <property type="protein sequence ID" value="CAF3816768.1"/>
    <property type="molecule type" value="Genomic_DNA"/>
</dbReference>
<feature type="compositionally biased region" description="Polar residues" evidence="1">
    <location>
        <begin position="62"/>
        <end position="76"/>
    </location>
</feature>
<evidence type="ECO:0000313" key="4">
    <source>
        <dbReference type="EMBL" id="CAF2030697.1"/>
    </source>
</evidence>
<dbReference type="Proteomes" id="UP000681967">
    <property type="component" value="Unassembled WGS sequence"/>
</dbReference>
<evidence type="ECO:0000313" key="3">
    <source>
        <dbReference type="EMBL" id="CAF1627341.1"/>
    </source>
</evidence>
<dbReference type="EMBL" id="CAJNOW010013941">
    <property type="protein sequence ID" value="CAF1627341.1"/>
    <property type="molecule type" value="Genomic_DNA"/>
</dbReference>
<evidence type="ECO:0000313" key="10">
    <source>
        <dbReference type="Proteomes" id="UP000663856"/>
    </source>
</evidence>
<evidence type="ECO:0000313" key="7">
    <source>
        <dbReference type="EMBL" id="CAF3798956.1"/>
    </source>
</evidence>
<evidence type="ECO:0000313" key="9">
    <source>
        <dbReference type="EMBL" id="CAF3864196.1"/>
    </source>
</evidence>
<dbReference type="Proteomes" id="UP000663856">
    <property type="component" value="Unassembled WGS sequence"/>
</dbReference>
<dbReference type="Proteomes" id="UP000663866">
    <property type="component" value="Unassembled WGS sequence"/>
</dbReference>
<protein>
    <submittedName>
        <fullName evidence="5">Uncharacterized protein</fullName>
    </submittedName>
</protein>
<evidence type="ECO:0000313" key="8">
    <source>
        <dbReference type="EMBL" id="CAF3816768.1"/>
    </source>
</evidence>
<evidence type="ECO:0000256" key="1">
    <source>
        <dbReference type="SAM" id="MobiDB-lite"/>
    </source>
</evidence>
<dbReference type="AlphaFoldDB" id="A0A816UV11"/>
<sequence length="143" mass="16452">MATSTSRTDQYNDKKSYVVKDLIWKDHIAKMDTAQKFHDEKWGFLKDIQSAAPSYDPKRSSRTLLANSRSSSTTKSKQIEEQQQQPQQTVTICPSPRPVPKTTSSLIGWRTVHKDCALEKYGKYARGQESLHKKFKWPVEGFD</sequence>
<dbReference type="EMBL" id="CAJOBG010000150">
    <property type="protein sequence ID" value="CAF3767026.1"/>
    <property type="molecule type" value="Genomic_DNA"/>
</dbReference>
<dbReference type="EMBL" id="CAJNOV010018465">
    <property type="protein sequence ID" value="CAF1620200.1"/>
    <property type="molecule type" value="Genomic_DNA"/>
</dbReference>